<accession>A0ABU5CBS5</accession>
<dbReference type="RefSeq" id="WP_390356848.1">
    <property type="nucleotide sequence ID" value="NZ_JBHUIZ010000014.1"/>
</dbReference>
<name>A0ABU5CBS5_9BACI</name>
<comment type="caution">
    <text evidence="1">The sequence shown here is derived from an EMBL/GenBank/DDBJ whole genome shotgun (WGS) entry which is preliminary data.</text>
</comment>
<keyword evidence="2" id="KW-1185">Reference proteome</keyword>
<dbReference type="Proteomes" id="UP001281447">
    <property type="component" value="Unassembled WGS sequence"/>
</dbReference>
<evidence type="ECO:0000313" key="2">
    <source>
        <dbReference type="Proteomes" id="UP001281447"/>
    </source>
</evidence>
<protein>
    <submittedName>
        <fullName evidence="1">Phage gp6-like head-tail connector protein</fullName>
    </submittedName>
</protein>
<gene>
    <name evidence="1" type="ORF">RWE15_23895</name>
</gene>
<dbReference type="EMBL" id="JAWDIP010000004">
    <property type="protein sequence ID" value="MDY0396781.1"/>
    <property type="molecule type" value="Genomic_DNA"/>
</dbReference>
<reference evidence="1 2" key="1">
    <citation type="submission" date="2023-10" db="EMBL/GenBank/DDBJ databases">
        <title>Virgibacillus halophilus 5B73C genome.</title>
        <authorList>
            <person name="Miliotis G."/>
            <person name="Sengupta P."/>
            <person name="Hameed A."/>
            <person name="Chuvochina M."/>
            <person name="Mcdonagh F."/>
            <person name="Simpson A.C."/>
            <person name="Singh N.K."/>
            <person name="Rekha P.D."/>
            <person name="Raman K."/>
            <person name="Hugenholtz P."/>
            <person name="Venkateswaran K."/>
        </authorList>
    </citation>
    <scope>NUCLEOTIDE SEQUENCE [LARGE SCALE GENOMIC DNA]</scope>
    <source>
        <strain evidence="1 2">5B73C</strain>
    </source>
</reference>
<proteinExistence type="predicted"/>
<evidence type="ECO:0000313" key="1">
    <source>
        <dbReference type="EMBL" id="MDY0396781.1"/>
    </source>
</evidence>
<organism evidence="1 2">
    <name type="scientific">Tigheibacillus halophilus</name>
    <dbReference type="NCBI Taxonomy" id="361280"/>
    <lineage>
        <taxon>Bacteria</taxon>
        <taxon>Bacillati</taxon>
        <taxon>Bacillota</taxon>
        <taxon>Bacilli</taxon>
        <taxon>Bacillales</taxon>
        <taxon>Bacillaceae</taxon>
        <taxon>Tigheibacillus</taxon>
    </lineage>
</organism>
<sequence length="100" mass="11623">MIYLVTDELLKEFKGRYNFFHDGKDGDFKKLLSYSIAYVKSKCGDFEPGGKKETDKLATELVFERTRYAYNDALEYFEDNFLSEIFSLGIEMAGDIDVEE</sequence>